<keyword evidence="2" id="KW-1185">Reference proteome</keyword>
<reference evidence="1" key="2">
    <citation type="journal article" date="2023" name="Plants (Basel)">
        <title>Annotation of the Turnera subulata (Passifloraceae) Draft Genome Reveals the S-Locus Evolved after the Divergence of Turneroideae from Passifloroideae in a Stepwise Manner.</title>
        <authorList>
            <person name="Henning P.M."/>
            <person name="Roalson E.H."/>
            <person name="Mir W."/>
            <person name="McCubbin A.G."/>
            <person name="Shore J.S."/>
        </authorList>
    </citation>
    <scope>NUCLEOTIDE SEQUENCE</scope>
    <source>
        <strain evidence="1">F60SS</strain>
    </source>
</reference>
<dbReference type="AlphaFoldDB" id="A0A9Q0FRK4"/>
<proteinExistence type="predicted"/>
<dbReference type="Proteomes" id="UP001141552">
    <property type="component" value="Unassembled WGS sequence"/>
</dbReference>
<organism evidence="1 2">
    <name type="scientific">Turnera subulata</name>
    <dbReference type="NCBI Taxonomy" id="218843"/>
    <lineage>
        <taxon>Eukaryota</taxon>
        <taxon>Viridiplantae</taxon>
        <taxon>Streptophyta</taxon>
        <taxon>Embryophyta</taxon>
        <taxon>Tracheophyta</taxon>
        <taxon>Spermatophyta</taxon>
        <taxon>Magnoliopsida</taxon>
        <taxon>eudicotyledons</taxon>
        <taxon>Gunneridae</taxon>
        <taxon>Pentapetalae</taxon>
        <taxon>rosids</taxon>
        <taxon>fabids</taxon>
        <taxon>Malpighiales</taxon>
        <taxon>Passifloraceae</taxon>
        <taxon>Turnera</taxon>
    </lineage>
</organism>
<dbReference type="EMBL" id="JAKUCV010004366">
    <property type="protein sequence ID" value="KAJ4835569.1"/>
    <property type="molecule type" value="Genomic_DNA"/>
</dbReference>
<dbReference type="GO" id="GO:0015112">
    <property type="term" value="F:nitrate transmembrane transporter activity"/>
    <property type="evidence" value="ECO:0007669"/>
    <property type="project" value="TreeGrafter"/>
</dbReference>
<accession>A0A9Q0FRK4</accession>
<dbReference type="GO" id="GO:0010167">
    <property type="term" value="P:response to nitrate"/>
    <property type="evidence" value="ECO:0007669"/>
    <property type="project" value="InterPro"/>
</dbReference>
<sequence>MGFEPEHPDSRNQRSIQEREVDFMFCSSQEVAFGQTTDAKKMSNLFDIQAISGHHMSLVIASVCFSEKLSLLCLRSVSSCRREIGQGVLQASEKVREPM</sequence>
<dbReference type="OrthoDB" id="2015470at2759"/>
<protein>
    <submittedName>
        <fullName evidence="1">Uncharacterized protein</fullName>
    </submittedName>
</protein>
<name>A0A9Q0FRK4_9ROSI</name>
<gene>
    <name evidence="1" type="ORF">Tsubulata_041526</name>
</gene>
<comment type="caution">
    <text evidence="1">The sequence shown here is derived from an EMBL/GenBank/DDBJ whole genome shotgun (WGS) entry which is preliminary data.</text>
</comment>
<evidence type="ECO:0000313" key="1">
    <source>
        <dbReference type="EMBL" id="KAJ4835569.1"/>
    </source>
</evidence>
<dbReference type="InterPro" id="IPR016605">
    <property type="entry name" value="Transptr_NO3_Nar2"/>
</dbReference>
<evidence type="ECO:0000313" key="2">
    <source>
        <dbReference type="Proteomes" id="UP001141552"/>
    </source>
</evidence>
<dbReference type="PANTHER" id="PTHR34806:SF1">
    <property type="entry name" value="HIGH-AFFINITY NITRATE TRANSPORTER 3.1"/>
    <property type="match status" value="1"/>
</dbReference>
<reference evidence="1" key="1">
    <citation type="submission" date="2022-02" db="EMBL/GenBank/DDBJ databases">
        <authorList>
            <person name="Henning P.M."/>
            <person name="McCubbin A.G."/>
            <person name="Shore J.S."/>
        </authorList>
    </citation>
    <scope>NUCLEOTIDE SEQUENCE</scope>
    <source>
        <strain evidence="1">F60SS</strain>
        <tissue evidence="1">Leaves</tissue>
    </source>
</reference>
<dbReference type="PANTHER" id="PTHR34806">
    <property type="entry name" value="HIGH-AFFINITY NITRATE TRANSPORTER 3.2"/>
    <property type="match status" value="1"/>
</dbReference>
<dbReference type="GO" id="GO:0005886">
    <property type="term" value="C:plasma membrane"/>
    <property type="evidence" value="ECO:0007669"/>
    <property type="project" value="TreeGrafter"/>
</dbReference>